<proteinExistence type="predicted"/>
<dbReference type="RefSeq" id="WP_210189635.1">
    <property type="nucleotide sequence ID" value="NZ_FMZW01000047.1"/>
</dbReference>
<accession>A0A1G7J530</accession>
<organism evidence="2 3">
    <name type="scientific">Bradyrhizobium brasilense</name>
    <dbReference type="NCBI Taxonomy" id="1419277"/>
    <lineage>
        <taxon>Bacteria</taxon>
        <taxon>Pseudomonadati</taxon>
        <taxon>Pseudomonadota</taxon>
        <taxon>Alphaproteobacteria</taxon>
        <taxon>Hyphomicrobiales</taxon>
        <taxon>Nitrobacteraceae</taxon>
        <taxon>Bradyrhizobium</taxon>
    </lineage>
</organism>
<feature type="domain" description="Probable zinc-binding" evidence="1">
    <location>
        <begin position="130"/>
        <end position="176"/>
    </location>
</feature>
<dbReference type="Proteomes" id="UP000199245">
    <property type="component" value="Unassembled WGS sequence"/>
</dbReference>
<gene>
    <name evidence="2" type="ORF">SAMN05216337_104751</name>
</gene>
<evidence type="ECO:0000259" key="1">
    <source>
        <dbReference type="Pfam" id="PF13451"/>
    </source>
</evidence>
<sequence>MFPARDLVVAQCCGNYDKPAAERQRINDVIIDEVVLPGIYFVDAPKAFDPDGCAAVKRSKQTNGEIEARRRKAEEWRRIQAQRAAERQRLRDYKIALARDEVAVDTTRLAPSNSYSTPDFVLRGTYRPEPFICKDCGVAEVWTPLQQKWWYEIAKGDVFTAAVRCRACRTRERARKSAARRVHLEGLARKKPPVS</sequence>
<evidence type="ECO:0000313" key="3">
    <source>
        <dbReference type="Proteomes" id="UP000199245"/>
    </source>
</evidence>
<evidence type="ECO:0000313" key="2">
    <source>
        <dbReference type="EMBL" id="SDF19958.1"/>
    </source>
</evidence>
<dbReference type="Pfam" id="PF13451">
    <property type="entry name" value="zf_Tbcl"/>
    <property type="match status" value="1"/>
</dbReference>
<dbReference type="AlphaFoldDB" id="A0A1G7J530"/>
<reference evidence="2 3" key="1">
    <citation type="submission" date="2016-10" db="EMBL/GenBank/DDBJ databases">
        <authorList>
            <person name="de Groot N.N."/>
        </authorList>
    </citation>
    <scope>NUCLEOTIDE SEQUENCE [LARGE SCALE GENOMIC DNA]</scope>
    <source>
        <strain evidence="2 3">R5</strain>
    </source>
</reference>
<name>A0A1G7J530_9BRAD</name>
<dbReference type="InterPro" id="IPR025306">
    <property type="entry name" value="Zn-bnd_dom_prob"/>
</dbReference>
<protein>
    <submittedName>
        <fullName evidence="2">Probable zinc-ribbon domain-containing protein</fullName>
    </submittedName>
</protein>
<dbReference type="EMBL" id="FMZW01000047">
    <property type="protein sequence ID" value="SDF19958.1"/>
    <property type="molecule type" value="Genomic_DNA"/>
</dbReference>